<gene>
    <name evidence="2" type="ORF">GWK47_044084</name>
</gene>
<keyword evidence="3" id="KW-1185">Reference proteome</keyword>
<dbReference type="OrthoDB" id="5985335at2759"/>
<dbReference type="Proteomes" id="UP000770661">
    <property type="component" value="Unassembled WGS sequence"/>
</dbReference>
<evidence type="ECO:0000313" key="2">
    <source>
        <dbReference type="EMBL" id="KAG0722665.1"/>
    </source>
</evidence>
<protein>
    <submittedName>
        <fullName evidence="2">Uncharacterized protein</fullName>
    </submittedName>
</protein>
<comment type="caution">
    <text evidence="2">The sequence shown here is derived from an EMBL/GenBank/DDBJ whole genome shotgun (WGS) entry which is preliminary data.</text>
</comment>
<dbReference type="EMBL" id="JACEEZ010009209">
    <property type="protein sequence ID" value="KAG0722665.1"/>
    <property type="molecule type" value="Genomic_DNA"/>
</dbReference>
<evidence type="ECO:0000313" key="3">
    <source>
        <dbReference type="Proteomes" id="UP000770661"/>
    </source>
</evidence>
<evidence type="ECO:0000256" key="1">
    <source>
        <dbReference type="SAM" id="MobiDB-lite"/>
    </source>
</evidence>
<organism evidence="2 3">
    <name type="scientific">Chionoecetes opilio</name>
    <name type="common">Atlantic snow crab</name>
    <name type="synonym">Cancer opilio</name>
    <dbReference type="NCBI Taxonomy" id="41210"/>
    <lineage>
        <taxon>Eukaryota</taxon>
        <taxon>Metazoa</taxon>
        <taxon>Ecdysozoa</taxon>
        <taxon>Arthropoda</taxon>
        <taxon>Crustacea</taxon>
        <taxon>Multicrustacea</taxon>
        <taxon>Malacostraca</taxon>
        <taxon>Eumalacostraca</taxon>
        <taxon>Eucarida</taxon>
        <taxon>Decapoda</taxon>
        <taxon>Pleocyemata</taxon>
        <taxon>Brachyura</taxon>
        <taxon>Eubrachyura</taxon>
        <taxon>Majoidea</taxon>
        <taxon>Majidae</taxon>
        <taxon>Chionoecetes</taxon>
    </lineage>
</organism>
<proteinExistence type="predicted"/>
<sequence>MVRPRQPGRPFPAVAPFMDLQGATQKPRGETGRGQTVGGALTSAQRPIGDLGAEGLRFYDVSRPTQSSDYVARGFGFLSCRDWSCSEKSPLCCPGGWKICSWQPTSHSGREELQYPRGGTLAIAWA</sequence>
<feature type="region of interest" description="Disordered" evidence="1">
    <location>
        <begin position="1"/>
        <end position="46"/>
    </location>
</feature>
<accession>A0A8J4Y7M5</accession>
<reference evidence="2" key="1">
    <citation type="submission" date="2020-07" db="EMBL/GenBank/DDBJ databases">
        <title>The High-quality genome of the commercially important snow crab, Chionoecetes opilio.</title>
        <authorList>
            <person name="Jeong J.-H."/>
            <person name="Ryu S."/>
        </authorList>
    </citation>
    <scope>NUCLEOTIDE SEQUENCE</scope>
    <source>
        <strain evidence="2">MADBK_172401_WGS</strain>
        <tissue evidence="2">Digestive gland</tissue>
    </source>
</reference>
<name>A0A8J4Y7M5_CHIOP</name>
<dbReference type="AlphaFoldDB" id="A0A8J4Y7M5"/>